<evidence type="ECO:0000313" key="3">
    <source>
        <dbReference type="Proteomes" id="UP001205601"/>
    </source>
</evidence>
<protein>
    <submittedName>
        <fullName evidence="2">Amidase</fullName>
    </submittedName>
</protein>
<feature type="domain" description="Amidase" evidence="1">
    <location>
        <begin position="23"/>
        <end position="435"/>
    </location>
</feature>
<sequence length="448" mass="46618">MIQNITDLARKLDKGAVTSAALVAEALERIADPAGQGGLAFLSTCAGAAMAQAEWIDGARAKGLPLPRHAGVPIAIKDLFDVKGEVTRAGSRVLDTQAPAAADAAIVWNLRRAGFVIVGKNNMTEFAYSGLGLNAHFGTPLNPCDPAEARIPGGSSSGAGVSVAAGMVPAAIGTDTGGSCRIPAAFCGIVGFKPTSTRVPREGAVPLSKTLDCIGPLATSVSCCAVLDSVLAGGEGEDEPSFPEGGLRLGVLGGYVTEHMDAMVGAAFEAMLTRLSRRGVRLTPLTIAELADLPRINAKGGLVGAEAHAWHAPHLATRAEFYDPWVRDRFGAGRSQTAEDYIRVIEERARMRALVAERTLPFDALILPAVQIVPPTLDSLKDTAVSNATNLLCLRNTAVGNFLDLPAISIPCHDDGTLPVGAMLMGRTGEDRRLLSIARGIEGTIRGH</sequence>
<dbReference type="Gene3D" id="3.90.1300.10">
    <property type="entry name" value="Amidase signature (AS) domain"/>
    <property type="match status" value="1"/>
</dbReference>
<comment type="caution">
    <text evidence="2">The sequence shown here is derived from an EMBL/GenBank/DDBJ whole genome shotgun (WGS) entry which is preliminary data.</text>
</comment>
<proteinExistence type="predicted"/>
<dbReference type="NCBIfam" id="NF005460">
    <property type="entry name" value="PRK07056.1"/>
    <property type="match status" value="1"/>
</dbReference>
<evidence type="ECO:0000259" key="1">
    <source>
        <dbReference type="Pfam" id="PF01425"/>
    </source>
</evidence>
<organism evidence="2 3">
    <name type="scientific">Albidovulum sediminis</name>
    <dbReference type="NCBI Taxonomy" id="3066345"/>
    <lineage>
        <taxon>Bacteria</taxon>
        <taxon>Pseudomonadati</taxon>
        <taxon>Pseudomonadota</taxon>
        <taxon>Alphaproteobacteria</taxon>
        <taxon>Rhodobacterales</taxon>
        <taxon>Paracoccaceae</taxon>
        <taxon>Albidovulum</taxon>
    </lineage>
</organism>
<evidence type="ECO:0000313" key="2">
    <source>
        <dbReference type="EMBL" id="MCT8329301.1"/>
    </source>
</evidence>
<keyword evidence="3" id="KW-1185">Reference proteome</keyword>
<dbReference type="PANTHER" id="PTHR11895:SF176">
    <property type="entry name" value="AMIDASE AMID-RELATED"/>
    <property type="match status" value="1"/>
</dbReference>
<dbReference type="InterPro" id="IPR036928">
    <property type="entry name" value="AS_sf"/>
</dbReference>
<dbReference type="PANTHER" id="PTHR11895">
    <property type="entry name" value="TRANSAMIDASE"/>
    <property type="match status" value="1"/>
</dbReference>
<dbReference type="InterPro" id="IPR023631">
    <property type="entry name" value="Amidase_dom"/>
</dbReference>
<name>A0ABT2NK48_9RHOB</name>
<gene>
    <name evidence="2" type="ORF">N5I32_07235</name>
</gene>
<dbReference type="Pfam" id="PF01425">
    <property type="entry name" value="Amidase"/>
    <property type="match status" value="1"/>
</dbReference>
<dbReference type="EMBL" id="JAOCQF010000001">
    <property type="protein sequence ID" value="MCT8329301.1"/>
    <property type="molecule type" value="Genomic_DNA"/>
</dbReference>
<dbReference type="InterPro" id="IPR000120">
    <property type="entry name" value="Amidase"/>
</dbReference>
<dbReference type="SUPFAM" id="SSF75304">
    <property type="entry name" value="Amidase signature (AS) enzymes"/>
    <property type="match status" value="1"/>
</dbReference>
<dbReference type="RefSeq" id="WP_261494723.1">
    <property type="nucleotide sequence ID" value="NZ_JAOCQF010000001.1"/>
</dbReference>
<accession>A0ABT2NK48</accession>
<dbReference type="Proteomes" id="UP001205601">
    <property type="component" value="Unassembled WGS sequence"/>
</dbReference>
<reference evidence="3" key="1">
    <citation type="submission" date="2023-07" db="EMBL/GenBank/DDBJ databases">
        <title>Defluviimonas sediminis sp. nov., isolated from mangrove sediment.</title>
        <authorList>
            <person name="Liu L."/>
            <person name="Li J."/>
            <person name="Huang Y."/>
            <person name="Pan J."/>
            <person name="Li M."/>
        </authorList>
    </citation>
    <scope>NUCLEOTIDE SEQUENCE [LARGE SCALE GENOMIC DNA]</scope>
    <source>
        <strain evidence="3">FT324</strain>
    </source>
</reference>